<dbReference type="EMBL" id="WITJ01000001">
    <property type="protein sequence ID" value="MQW38362.1"/>
    <property type="molecule type" value="Genomic_DNA"/>
</dbReference>
<evidence type="ECO:0000313" key="2">
    <source>
        <dbReference type="EMBL" id="MQW38362.1"/>
    </source>
</evidence>
<keyword evidence="3" id="KW-1185">Reference proteome</keyword>
<sequence length="227" mass="26334">MTKISKFALRLILRDKMILLLVPLSFVYWLINFNAETSHILVPLSFCLYFCFGTAIPFLITIAVVIKNNRPEQQIRIDKTAQMKQNLLIIALFSMLYTILKILPYFFSTPSNDAFPSMLLIEGALRAFMMLFFIGLSQYIGCIYFKNRYLWMGEQLIILFVGAALPVGKFNSIKFAIFSFYSNKDYIGYGFSLPLTILLFVGTLLVLIYWITVALERKEYYGRNYET</sequence>
<comment type="caution">
    <text evidence="2">The sequence shown here is derived from an EMBL/GenBank/DDBJ whole genome shotgun (WGS) entry which is preliminary data.</text>
</comment>
<dbReference type="AlphaFoldDB" id="A0A7X2D0G5"/>
<evidence type="ECO:0000313" key="3">
    <source>
        <dbReference type="Proteomes" id="UP000439550"/>
    </source>
</evidence>
<feature type="transmembrane region" description="Helical" evidence="1">
    <location>
        <begin position="127"/>
        <end position="145"/>
    </location>
</feature>
<protein>
    <submittedName>
        <fullName evidence="2">Uncharacterized protein</fullName>
    </submittedName>
</protein>
<gene>
    <name evidence="2" type="ORF">GHI93_00140</name>
</gene>
<dbReference type="Proteomes" id="UP000439550">
    <property type="component" value="Unassembled WGS sequence"/>
</dbReference>
<reference evidence="2 3" key="1">
    <citation type="submission" date="2019-10" db="EMBL/GenBank/DDBJ databases">
        <authorList>
            <person name="Dong K."/>
        </authorList>
    </citation>
    <scope>NUCLEOTIDE SEQUENCE [LARGE SCALE GENOMIC DNA]</scope>
    <source>
        <strain evidence="2 3">DSM 28960</strain>
    </source>
</reference>
<name>A0A7X2D0G5_9LACT</name>
<keyword evidence="1" id="KW-1133">Transmembrane helix</keyword>
<feature type="transmembrane region" description="Helical" evidence="1">
    <location>
        <begin position="157"/>
        <end position="181"/>
    </location>
</feature>
<keyword evidence="1" id="KW-0812">Transmembrane</keyword>
<accession>A0A7X2D0G5</accession>
<evidence type="ECO:0000256" key="1">
    <source>
        <dbReference type="SAM" id="Phobius"/>
    </source>
</evidence>
<organism evidence="2 3">
    <name type="scientific">Lactococcus hircilactis</name>
    <dbReference type="NCBI Taxonomy" id="1494462"/>
    <lineage>
        <taxon>Bacteria</taxon>
        <taxon>Bacillati</taxon>
        <taxon>Bacillota</taxon>
        <taxon>Bacilli</taxon>
        <taxon>Lactobacillales</taxon>
        <taxon>Streptococcaceae</taxon>
        <taxon>Lactococcus</taxon>
    </lineage>
</organism>
<dbReference type="RefSeq" id="WP_153494491.1">
    <property type="nucleotide sequence ID" value="NZ_CBCRWP010000039.1"/>
</dbReference>
<keyword evidence="1" id="KW-0472">Membrane</keyword>
<proteinExistence type="predicted"/>
<feature type="transmembrane region" description="Helical" evidence="1">
    <location>
        <begin position="43"/>
        <end position="66"/>
    </location>
</feature>
<feature type="transmembrane region" description="Helical" evidence="1">
    <location>
        <begin position="87"/>
        <end position="107"/>
    </location>
</feature>
<feature type="transmembrane region" description="Helical" evidence="1">
    <location>
        <begin position="187"/>
        <end position="211"/>
    </location>
</feature>
<feature type="transmembrane region" description="Helical" evidence="1">
    <location>
        <begin position="12"/>
        <end position="31"/>
    </location>
</feature>